<dbReference type="Pfam" id="PF04773">
    <property type="entry name" value="FecR"/>
    <property type="match status" value="1"/>
</dbReference>
<dbReference type="RefSeq" id="WP_089837014.1">
    <property type="nucleotide sequence ID" value="NZ_FNBN01000009.1"/>
</dbReference>
<proteinExistence type="predicted"/>
<feature type="domain" description="FecR protein" evidence="2">
    <location>
        <begin position="128"/>
        <end position="212"/>
    </location>
</feature>
<evidence type="ECO:0000313" key="4">
    <source>
        <dbReference type="EMBL" id="SDH18221.1"/>
    </source>
</evidence>
<evidence type="ECO:0000256" key="1">
    <source>
        <dbReference type="SAM" id="Phobius"/>
    </source>
</evidence>
<feature type="domain" description="Protein FecR C-terminal" evidence="3">
    <location>
        <begin position="279"/>
        <end position="347"/>
    </location>
</feature>
<organism evidence="4 5">
    <name type="scientific">Chitinophaga filiformis</name>
    <name type="common">Myxococcus filiformis</name>
    <name type="synonym">Flexibacter filiformis</name>
    <dbReference type="NCBI Taxonomy" id="104663"/>
    <lineage>
        <taxon>Bacteria</taxon>
        <taxon>Pseudomonadati</taxon>
        <taxon>Bacteroidota</taxon>
        <taxon>Chitinophagia</taxon>
        <taxon>Chitinophagales</taxon>
        <taxon>Chitinophagaceae</taxon>
        <taxon>Chitinophaga</taxon>
    </lineage>
</organism>
<keyword evidence="1" id="KW-0472">Membrane</keyword>
<dbReference type="Gene3D" id="3.55.50.30">
    <property type="match status" value="1"/>
</dbReference>
<gene>
    <name evidence="4" type="ORF">SAMN04488121_109193</name>
</gene>
<dbReference type="STRING" id="104663.SAMN04488121_109193"/>
<dbReference type="Pfam" id="PF16344">
    <property type="entry name" value="FecR_C"/>
    <property type="match status" value="1"/>
</dbReference>
<dbReference type="GO" id="GO:0016989">
    <property type="term" value="F:sigma factor antagonist activity"/>
    <property type="evidence" value="ECO:0007669"/>
    <property type="project" value="TreeGrafter"/>
</dbReference>
<dbReference type="PANTHER" id="PTHR30273">
    <property type="entry name" value="PERIPLASMIC SIGNAL SENSOR AND SIGMA FACTOR ACTIVATOR FECR-RELATED"/>
    <property type="match status" value="1"/>
</dbReference>
<dbReference type="Proteomes" id="UP000199045">
    <property type="component" value="Unassembled WGS sequence"/>
</dbReference>
<accession>A0A1G8ABF4</accession>
<evidence type="ECO:0000313" key="5">
    <source>
        <dbReference type="Proteomes" id="UP000199045"/>
    </source>
</evidence>
<protein>
    <submittedName>
        <fullName evidence="4">Ferric-dicitrate binding protein FerR, regulates iron transport through sigma-19</fullName>
    </submittedName>
</protein>
<name>A0A1G8ABF4_CHIFI</name>
<evidence type="ECO:0000259" key="2">
    <source>
        <dbReference type="Pfam" id="PF04773"/>
    </source>
</evidence>
<dbReference type="InterPro" id="IPR032508">
    <property type="entry name" value="FecR_C"/>
</dbReference>
<keyword evidence="1" id="KW-1133">Transmembrane helix</keyword>
<evidence type="ECO:0000259" key="3">
    <source>
        <dbReference type="Pfam" id="PF16344"/>
    </source>
</evidence>
<sequence>MHINDDMVRRFFDRQCNEEEARLVAEWLKDHPDIAEPYYKESDWEDEKGEQTPTSGWDTMWNALMRRIKRNRAIKRILYGLTICTCVFLLCIWMPTPNKPPSGQLAHTPAGMVTDSFVLSNNGDTALLYALPDGSEASLSPDSKISFSRRQWQRSRQITMDGEVVFKVARDQTRPFIVYCENLSIQALGTVFSVRKLPRDKDLKVRLYEGKIVVKPVMRNGKDVIHLFTNYLLPGQELIIPLSTYVPGQHNFLQSKDGKFFAAIKVKNKTPGIRPGGWFEFTSQPLGDVFTTLEILYGAEIHYNKATLENLFFIGRFGPEDSIEDVLGTIALLNNLTVTKRSDNKYYVTKKG</sequence>
<dbReference type="EMBL" id="FNBN01000009">
    <property type="protein sequence ID" value="SDH18221.1"/>
    <property type="molecule type" value="Genomic_DNA"/>
</dbReference>
<dbReference type="PANTHER" id="PTHR30273:SF2">
    <property type="entry name" value="PROTEIN FECR"/>
    <property type="match status" value="1"/>
</dbReference>
<keyword evidence="1" id="KW-0812">Transmembrane</keyword>
<dbReference type="AlphaFoldDB" id="A0A1G8ABF4"/>
<dbReference type="InterPro" id="IPR006860">
    <property type="entry name" value="FecR"/>
</dbReference>
<reference evidence="4 5" key="1">
    <citation type="submission" date="2016-10" db="EMBL/GenBank/DDBJ databases">
        <authorList>
            <person name="de Groot N.N."/>
        </authorList>
    </citation>
    <scope>NUCLEOTIDE SEQUENCE [LARGE SCALE GENOMIC DNA]</scope>
    <source>
        <strain evidence="4 5">DSM 527</strain>
    </source>
</reference>
<dbReference type="OrthoDB" id="934696at2"/>
<dbReference type="InterPro" id="IPR012373">
    <property type="entry name" value="Ferrdict_sens_TM"/>
</dbReference>
<dbReference type="PIRSF" id="PIRSF018266">
    <property type="entry name" value="FecR"/>
    <property type="match status" value="1"/>
</dbReference>
<dbReference type="Gene3D" id="2.60.120.1440">
    <property type="match status" value="1"/>
</dbReference>
<feature type="transmembrane region" description="Helical" evidence="1">
    <location>
        <begin position="77"/>
        <end position="95"/>
    </location>
</feature>